<proteinExistence type="predicted"/>
<feature type="domain" description="BHLH" evidence="5">
    <location>
        <begin position="228"/>
        <end position="277"/>
    </location>
</feature>
<keyword evidence="2" id="KW-0805">Transcription regulation</keyword>
<dbReference type="GO" id="GO:0003700">
    <property type="term" value="F:DNA-binding transcription factor activity"/>
    <property type="evidence" value="ECO:0007669"/>
    <property type="project" value="TreeGrafter"/>
</dbReference>
<dbReference type="GO" id="GO:0046983">
    <property type="term" value="F:protein dimerization activity"/>
    <property type="evidence" value="ECO:0007669"/>
    <property type="project" value="InterPro"/>
</dbReference>
<dbReference type="EMBL" id="OX459119">
    <property type="protein sequence ID" value="CAI9093076.1"/>
    <property type="molecule type" value="Genomic_DNA"/>
</dbReference>
<dbReference type="PROSITE" id="PS50888">
    <property type="entry name" value="BHLH"/>
    <property type="match status" value="1"/>
</dbReference>
<sequence length="416" mass="46091">MDQPSSFFLPSLLAPGNYPFLLQQSNNHNSQEVEDENYSLITGGCSSTPSGFFLGSLQDQNPAFISSNLADYDTTNAGNGANSVVPRNSGTQFGPFSGWAATADDDYGGIVPCFNASQKANAADSITGENFQMPPPVFDGLSRLPFFGFNNKLECGGSETNMSFELEEEEGEDGSAEDYFRREEDGNQGRMLEFERKENDDVSNANSVVFSTDRREQQEKGGKKVAGKLPAKNLMAERRRRKKLNDRLYMLRSVIPKISKMDRASILVDAIDYLKELLQRIKDINDELQYLAAGNSSLQSSSSPLQQTSATPIESYHVKEEATKNQINQPPMIHVEIREENAFNIHMFCARRPGLLLSSLRALDNVGLDVQQAVISCFNGFALDVFKAEKFNEAMELHQDQIKATLQDAAAFHGLM</sequence>
<reference evidence="6" key="1">
    <citation type="submission" date="2023-03" db="EMBL/GenBank/DDBJ databases">
        <authorList>
            <person name="Julca I."/>
        </authorList>
    </citation>
    <scope>NUCLEOTIDE SEQUENCE</scope>
</reference>
<dbReference type="SMART" id="SM00353">
    <property type="entry name" value="HLH"/>
    <property type="match status" value="1"/>
</dbReference>
<dbReference type="PANTHER" id="PTHR31945">
    <property type="entry name" value="TRANSCRIPTION FACTOR SCREAM2-RELATED"/>
    <property type="match status" value="1"/>
</dbReference>
<evidence type="ECO:0000256" key="4">
    <source>
        <dbReference type="ARBA" id="ARBA00023242"/>
    </source>
</evidence>
<dbReference type="InterPro" id="IPR051358">
    <property type="entry name" value="TF_AMS/ICE1/BHLH6-like"/>
</dbReference>
<comment type="subcellular location">
    <subcellularLocation>
        <location evidence="1">Nucleus</location>
    </subcellularLocation>
</comment>
<dbReference type="Pfam" id="PF22754">
    <property type="entry name" value="bHLH-TF_ACT-like_plant"/>
    <property type="match status" value="1"/>
</dbReference>
<dbReference type="PANTHER" id="PTHR31945:SF129">
    <property type="entry name" value="TRANSCRIPTION FACTOR SCREAM2"/>
    <property type="match status" value="1"/>
</dbReference>
<keyword evidence="7" id="KW-1185">Reference proteome</keyword>
<protein>
    <submittedName>
        <fullName evidence="6">OLC1v1028484C1</fullName>
    </submittedName>
</protein>
<dbReference type="InterPro" id="IPR054502">
    <property type="entry name" value="bHLH-TF_ACT-like_plant"/>
</dbReference>
<dbReference type="Proteomes" id="UP001161247">
    <property type="component" value="Chromosome 2"/>
</dbReference>
<dbReference type="SUPFAM" id="SSF47459">
    <property type="entry name" value="HLH, helix-loop-helix DNA-binding domain"/>
    <property type="match status" value="1"/>
</dbReference>
<dbReference type="InterPro" id="IPR011598">
    <property type="entry name" value="bHLH_dom"/>
</dbReference>
<dbReference type="CDD" id="cd04873">
    <property type="entry name" value="ACT_UUR-ACR-like"/>
    <property type="match status" value="1"/>
</dbReference>
<evidence type="ECO:0000256" key="2">
    <source>
        <dbReference type="ARBA" id="ARBA00023015"/>
    </source>
</evidence>
<dbReference type="GO" id="GO:0043565">
    <property type="term" value="F:sequence-specific DNA binding"/>
    <property type="evidence" value="ECO:0007669"/>
    <property type="project" value="TreeGrafter"/>
</dbReference>
<evidence type="ECO:0000259" key="5">
    <source>
        <dbReference type="PROSITE" id="PS50888"/>
    </source>
</evidence>
<dbReference type="CDD" id="cd11443">
    <property type="entry name" value="bHLH_AtAMS_like"/>
    <property type="match status" value="1"/>
</dbReference>
<evidence type="ECO:0000313" key="6">
    <source>
        <dbReference type="EMBL" id="CAI9093076.1"/>
    </source>
</evidence>
<gene>
    <name evidence="6" type="ORF">OLC1_LOCUS4588</name>
</gene>
<accession>A0AAV1CC28</accession>
<dbReference type="AlphaFoldDB" id="A0AAV1CC28"/>
<organism evidence="6 7">
    <name type="scientific">Oldenlandia corymbosa var. corymbosa</name>
    <dbReference type="NCBI Taxonomy" id="529605"/>
    <lineage>
        <taxon>Eukaryota</taxon>
        <taxon>Viridiplantae</taxon>
        <taxon>Streptophyta</taxon>
        <taxon>Embryophyta</taxon>
        <taxon>Tracheophyta</taxon>
        <taxon>Spermatophyta</taxon>
        <taxon>Magnoliopsida</taxon>
        <taxon>eudicotyledons</taxon>
        <taxon>Gunneridae</taxon>
        <taxon>Pentapetalae</taxon>
        <taxon>asterids</taxon>
        <taxon>lamiids</taxon>
        <taxon>Gentianales</taxon>
        <taxon>Rubiaceae</taxon>
        <taxon>Rubioideae</taxon>
        <taxon>Spermacoceae</taxon>
        <taxon>Hedyotis-Oldenlandia complex</taxon>
        <taxon>Oldenlandia</taxon>
    </lineage>
</organism>
<evidence type="ECO:0000256" key="3">
    <source>
        <dbReference type="ARBA" id="ARBA00023163"/>
    </source>
</evidence>
<keyword evidence="3" id="KW-0804">Transcription</keyword>
<keyword evidence="4" id="KW-0539">Nucleus</keyword>
<name>A0AAV1CC28_OLDCO</name>
<dbReference type="Pfam" id="PF00010">
    <property type="entry name" value="HLH"/>
    <property type="match status" value="1"/>
</dbReference>
<evidence type="ECO:0000256" key="1">
    <source>
        <dbReference type="ARBA" id="ARBA00004123"/>
    </source>
</evidence>
<dbReference type="InterPro" id="IPR036638">
    <property type="entry name" value="HLH_DNA-bd_sf"/>
</dbReference>
<dbReference type="Gene3D" id="4.10.280.10">
    <property type="entry name" value="Helix-loop-helix DNA-binding domain"/>
    <property type="match status" value="1"/>
</dbReference>
<evidence type="ECO:0000313" key="7">
    <source>
        <dbReference type="Proteomes" id="UP001161247"/>
    </source>
</evidence>
<dbReference type="GO" id="GO:0005634">
    <property type="term" value="C:nucleus"/>
    <property type="evidence" value="ECO:0007669"/>
    <property type="project" value="UniProtKB-SubCell"/>
</dbReference>